<dbReference type="RefSeq" id="WP_166701280.1">
    <property type="nucleotide sequence ID" value="NZ_JAAQTL010000003.1"/>
</dbReference>
<dbReference type="Proteomes" id="UP000518878">
    <property type="component" value="Unassembled WGS sequence"/>
</dbReference>
<organism evidence="1 2">
    <name type="scientific">Luteibacter yeojuensis</name>
    <dbReference type="NCBI Taxonomy" id="345309"/>
    <lineage>
        <taxon>Bacteria</taxon>
        <taxon>Pseudomonadati</taxon>
        <taxon>Pseudomonadota</taxon>
        <taxon>Gammaproteobacteria</taxon>
        <taxon>Lysobacterales</taxon>
        <taxon>Rhodanobacteraceae</taxon>
        <taxon>Luteibacter</taxon>
    </lineage>
</organism>
<name>A0A7X5TS60_9GAMM</name>
<sequence length="209" mass="22867">MGASIGWLAVKGKRGEEVLDALELVRNEQTASHPHRGFSLALPNGWFAVLTRFAAPLIADDAMRRLSRGCVVVTCEYDDHVMVSSATCYVNGLRNWRAEHDGQKDDTRDLSTSGSLPAAFDAIHARIEAIQDAADAEGDDVDHYYSLPIELAQSVTTFHADLPASAFGAAAYEGWTLVEATTAVPADPDLPRKVRKAVAKASRPWWKFW</sequence>
<dbReference type="EMBL" id="JAAQTL010000003">
    <property type="protein sequence ID" value="NID17479.1"/>
    <property type="molecule type" value="Genomic_DNA"/>
</dbReference>
<dbReference type="AlphaFoldDB" id="A0A7X5TS60"/>
<gene>
    <name evidence="1" type="ORF">HBF32_18550</name>
</gene>
<reference evidence="1 2" key="1">
    <citation type="journal article" date="2006" name="Int. J. Syst. Evol. Microbiol.">
        <title>Dyella yeojuensis sp. nov., isolated from greenhouse soil in Korea.</title>
        <authorList>
            <person name="Kim B.Y."/>
            <person name="Weon H.Y."/>
            <person name="Lee K.H."/>
            <person name="Seok S.J."/>
            <person name="Kwon S.W."/>
            <person name="Go S.J."/>
            <person name="Stackebrandt E."/>
        </authorList>
    </citation>
    <scope>NUCLEOTIDE SEQUENCE [LARGE SCALE GENOMIC DNA]</scope>
    <source>
        <strain evidence="1 2">DSM 17673</strain>
    </source>
</reference>
<evidence type="ECO:0000313" key="2">
    <source>
        <dbReference type="Proteomes" id="UP000518878"/>
    </source>
</evidence>
<keyword evidence="2" id="KW-1185">Reference proteome</keyword>
<accession>A0A7X5TS60</accession>
<protein>
    <submittedName>
        <fullName evidence="1">Uncharacterized protein</fullName>
    </submittedName>
</protein>
<comment type="caution">
    <text evidence="1">The sequence shown here is derived from an EMBL/GenBank/DDBJ whole genome shotgun (WGS) entry which is preliminary data.</text>
</comment>
<proteinExistence type="predicted"/>
<evidence type="ECO:0000313" key="1">
    <source>
        <dbReference type="EMBL" id="NID17479.1"/>
    </source>
</evidence>